<dbReference type="OrthoDB" id="160374at2759"/>
<feature type="domain" description="Nucleolar 27S pre-rRNA processing Urb2/Npa2 C-terminal" evidence="2">
    <location>
        <begin position="1759"/>
        <end position="1993"/>
    </location>
</feature>
<dbReference type="EMBL" id="CM017874">
    <property type="protein sequence ID" value="KAG1334627.1"/>
    <property type="molecule type" value="Genomic_DNA"/>
</dbReference>
<keyword evidence="4" id="KW-1185">Reference proteome</keyword>
<organism evidence="3 4">
    <name type="scientific">Cocos nucifera</name>
    <name type="common">Coconut palm</name>
    <dbReference type="NCBI Taxonomy" id="13894"/>
    <lineage>
        <taxon>Eukaryota</taxon>
        <taxon>Viridiplantae</taxon>
        <taxon>Streptophyta</taxon>
        <taxon>Embryophyta</taxon>
        <taxon>Tracheophyta</taxon>
        <taxon>Spermatophyta</taxon>
        <taxon>Magnoliopsida</taxon>
        <taxon>Liliopsida</taxon>
        <taxon>Arecaceae</taxon>
        <taxon>Arecoideae</taxon>
        <taxon>Cocoseae</taxon>
        <taxon>Attaleinae</taxon>
        <taxon>Cocos</taxon>
    </lineage>
</organism>
<dbReference type="PANTHER" id="PTHR15682:SF2">
    <property type="entry name" value="UNHEALTHY RIBOSOME BIOGENESIS PROTEIN 2 HOMOLOG"/>
    <property type="match status" value="1"/>
</dbReference>
<feature type="region of interest" description="Disordered" evidence="1">
    <location>
        <begin position="1"/>
        <end position="39"/>
    </location>
</feature>
<accession>A0A8K0I2I6</accession>
<dbReference type="PANTHER" id="PTHR15682">
    <property type="entry name" value="UNHEALTHY RIBOSOME BIOGENESIS PROTEIN 2 HOMOLOG"/>
    <property type="match status" value="1"/>
</dbReference>
<protein>
    <recommendedName>
        <fullName evidence="2">Nucleolar 27S pre-rRNA processing Urb2/Npa2 C-terminal domain-containing protein</fullName>
    </recommendedName>
</protein>
<reference evidence="3" key="2">
    <citation type="submission" date="2019-07" db="EMBL/GenBank/DDBJ databases">
        <authorList>
            <person name="Yang Y."/>
            <person name="Bocs S."/>
            <person name="Baudouin L."/>
        </authorList>
    </citation>
    <scope>NUCLEOTIDE SEQUENCE</scope>
    <source>
        <tissue evidence="3">Spear leaf of Hainan Tall coconut</tissue>
    </source>
</reference>
<evidence type="ECO:0000313" key="4">
    <source>
        <dbReference type="Proteomes" id="UP000797356"/>
    </source>
</evidence>
<dbReference type="GO" id="GO:0042254">
    <property type="term" value="P:ribosome biogenesis"/>
    <property type="evidence" value="ECO:0007669"/>
    <property type="project" value="TreeGrafter"/>
</dbReference>
<dbReference type="InterPro" id="IPR018849">
    <property type="entry name" value="Urb2/Npa2_C"/>
</dbReference>
<proteinExistence type="predicted"/>
<evidence type="ECO:0000256" key="1">
    <source>
        <dbReference type="SAM" id="MobiDB-lite"/>
    </source>
</evidence>
<reference evidence="3" key="1">
    <citation type="journal article" date="2017" name="Gigascience">
        <title>The genome draft of coconut (Cocos nucifera).</title>
        <authorList>
            <person name="Xiao Y."/>
            <person name="Xu P."/>
            <person name="Fan H."/>
            <person name="Baudouin L."/>
            <person name="Xia W."/>
            <person name="Bocs S."/>
            <person name="Xu J."/>
            <person name="Li Q."/>
            <person name="Guo A."/>
            <person name="Zhou L."/>
            <person name="Li J."/>
            <person name="Wu Y."/>
            <person name="Ma Z."/>
            <person name="Armero A."/>
            <person name="Issali A.E."/>
            <person name="Liu N."/>
            <person name="Peng M."/>
            <person name="Yang Y."/>
        </authorList>
    </citation>
    <scope>NUCLEOTIDE SEQUENCE</scope>
    <source>
        <tissue evidence="3">Spear leaf of Hainan Tall coconut</tissue>
    </source>
</reference>
<feature type="region of interest" description="Disordered" evidence="1">
    <location>
        <begin position="1486"/>
        <end position="1517"/>
    </location>
</feature>
<dbReference type="InterPro" id="IPR052609">
    <property type="entry name" value="Ribosome_Biogenesis_Reg"/>
</dbReference>
<gene>
    <name evidence="3" type="ORF">COCNU_03G007460</name>
</gene>
<name>A0A8K0I2I6_COCNU</name>
<dbReference type="GO" id="GO:0005730">
    <property type="term" value="C:nucleolus"/>
    <property type="evidence" value="ECO:0007669"/>
    <property type="project" value="TreeGrafter"/>
</dbReference>
<feature type="compositionally biased region" description="Polar residues" evidence="1">
    <location>
        <begin position="1"/>
        <end position="12"/>
    </location>
</feature>
<evidence type="ECO:0000313" key="3">
    <source>
        <dbReference type="EMBL" id="KAG1334627.1"/>
    </source>
</evidence>
<evidence type="ECO:0000259" key="2">
    <source>
        <dbReference type="Pfam" id="PF10441"/>
    </source>
</evidence>
<sequence>MACSDPVSSETSKSGKRKRPQAHQLEPREQEEQGSSDQKKKAKLSGVWAHLDLILSLQSKDLPLQRKIEFAFDFVRLGGDFCGRGPEPVGVSRLASFLSDWLQPLLISYDNSKKSLELFDPCLNYRSWFILKFCIEKSSVVVSPNLLRAITRTARHALLVINGNGISDGEESGVFFQQVLECLSLLFESNNRAFYNAGAELWVSCAVEVVNLVRRASANDEHYSSHAEVLLSLSSLLLEHFSRFLRFHPNPRNVFRVFVDRLLDLLLELLVLLHLRAGGSKGRHVGSLLRMVEDVLSNGLFHPIHISGFLSLKSSSTKHDARELKGINESYHRHFFQRLEKIIAEKKAVLLGGFGHLFCLFVSRVKNHKGALLASKGDRSSGKGGDISEEAQETNQPLFEVFVHFMEPLLLECKRCTQLEFSELGEALELRLIETHCMLKSVNETLASFIQEKIYVRTEDTSEGTHYNFLKEVYDTIISISSKIYLFWLSALHKDDARVKKVLPLIAREVFLAVGFFLEIEYRAVGDDLIKLWLMMFSYLAIHLSAVDTKPSSLLVSEILNLGCQVINVYSELRQVSSPIFALCKAVRLFRVAGNAGSAGHSIFVASLPLSSQVCQKSLATLLCSQAFRLAISNAIKLIPERQVSGCIQQLNIDLTDSLEWMRHSSLGDDVLDSLEANSLDSSILDIHLQAELLGRVLSELYTIVLDSLAVTAPNSILVGNSIENLMKSIRPSFSQFVQNQSNGVNNFLSSLIGMDLSNYECESGSLAMRLSMPWVFIFFFRMYISCRTLYRQSISLMPPTSSRKASETMGYLFMVCCGIEWTEKHKHMDEGYFSWVLKPSISVLDVIQTLSEAFLSSSTAGSEPLVYVLHIMAIQRLNDLNRNIKAFQFLQEGDERSVHVQLPRSPYGHKSSKKWKRLVTASRQEAAGLTAFITAYLPMLATEENCIYSQSDETAKTKTPLFSNEDAWDMGVCSLNENTLPVAIWFLLCQNIDIWCTHATNKDLKKFLSQLIHSSLPSGNNYSDVREQSTCEPLCKKVTAHNISLGLLCDPLLYDQTVVSKHFPSRFCHIMKKALSPIMRHTGANDIDLSSLPDWSEMLKMLDPGPRVNMVDGHTLHGCSSNTSYSLRGKEQSFSSSSVELKTCENLLNLFYKMPGIHVNVKTFSLCASYILNLERLVVSSLLSYCGESFIYSPYELFKLFICCRRAMKYLVMALVEGNSEARQSLYLCTLFNSSSSILWLLKSIYKIVGLPKIIFGENYSNQVEDLIFSSIDHTCYIFLTISRDNMNSAMFSLINNEKLHTDLPVHDVPGGKASLNEGGQDSDNSDYIETWKCIELMADTLKDHMKNLPVTIESGMCVIKPEACFSMLSWNKLSSIISFSQSFLWGVASALDSTYKDCSKGKPQSSTLMPWCISKLSSYIFVFENFVNLCLNILLVDNRGGIDFLKHLPEWNCDNGFLSLDVLVGSAAKCSCCEVEVFAENHGKTHKQSERPESSASDYDHDGKNPSDYEHTKGSRSEEQILLSAHANHGIAEMVDMPDPFIFVWVDGILKYLEVVGNYFSLGDPTLSSNVFAQLIDSHLRAIGRCISFQGKAATLSSHETGSNTKMLQSQKESSGTNMQFLDHGQCSIYAFKARLRMSFKKFISTPLKLHLKAAVQTIERALVGVQEGYNVVYEINTGNINGGKVSSVVAAGIDCLDLVLESISGHKRVIKKNIPNLIGALFNIILHLQSPAIFYVGKLAHNKSDANPDAGSVILMCVEVLTTIARRSSFQMNSCHASQCLHVPMALFKDFHQLRASHIKRHPFISKNQEETSLTDVHHCVVDRQFSVDLYASCCKLLCTTLKHQKREVERCIGLLGDSVNTLLNCLETVDAKLVNGKSYFTWELQEAIKCASFLQRIYEEIRQQKDALGRYSHHFLSSYISIYSGYGPYRTGIRREIDEALRPGVYSLIDVCTPADLQQLHTVLGEGPCRSTLATLLQDYRLNFQYGGKI</sequence>
<comment type="caution">
    <text evidence="3">The sequence shown here is derived from an EMBL/GenBank/DDBJ whole genome shotgun (WGS) entry which is preliminary data.</text>
</comment>
<dbReference type="Pfam" id="PF10441">
    <property type="entry name" value="Urb2"/>
    <property type="match status" value="1"/>
</dbReference>
<dbReference type="Proteomes" id="UP000797356">
    <property type="component" value="Chromosome 3"/>
</dbReference>